<feature type="compositionally biased region" description="Low complexity" evidence="1">
    <location>
        <begin position="32"/>
        <end position="48"/>
    </location>
</feature>
<feature type="region of interest" description="Disordered" evidence="1">
    <location>
        <begin position="25"/>
        <end position="48"/>
    </location>
</feature>
<name>A0A8X8CQZ2_POPTO</name>
<dbReference type="PROSITE" id="PS50011">
    <property type="entry name" value="PROTEIN_KINASE_DOM"/>
    <property type="match status" value="1"/>
</dbReference>
<keyword evidence="4" id="KW-1185">Reference proteome</keyword>
<evidence type="ECO:0000313" key="3">
    <source>
        <dbReference type="EMBL" id="KAG6762499.1"/>
    </source>
</evidence>
<dbReference type="InterPro" id="IPR000719">
    <property type="entry name" value="Prot_kinase_dom"/>
</dbReference>
<protein>
    <recommendedName>
        <fullName evidence="2">Protein kinase domain-containing protein</fullName>
    </recommendedName>
</protein>
<dbReference type="GO" id="GO:0005524">
    <property type="term" value="F:ATP binding"/>
    <property type="evidence" value="ECO:0007669"/>
    <property type="project" value="InterPro"/>
</dbReference>
<accession>A0A8X8CQZ2</accession>
<evidence type="ECO:0000259" key="2">
    <source>
        <dbReference type="PROSITE" id="PS50011"/>
    </source>
</evidence>
<dbReference type="PANTHER" id="PTHR44329:SF84">
    <property type="entry name" value="PROTEIN KINASE LIKE PROTEIN"/>
    <property type="match status" value="1"/>
</dbReference>
<dbReference type="OrthoDB" id="4062651at2759"/>
<proteinExistence type="predicted"/>
<reference evidence="3" key="1">
    <citation type="journal article" date="2020" name="bioRxiv">
        <title>Hybrid origin of Populus tomentosa Carr. identified through genome sequencing and phylogenomic analysis.</title>
        <authorList>
            <person name="An X."/>
            <person name="Gao K."/>
            <person name="Chen Z."/>
            <person name="Li J."/>
            <person name="Yang X."/>
            <person name="Yang X."/>
            <person name="Zhou J."/>
            <person name="Guo T."/>
            <person name="Zhao T."/>
            <person name="Huang S."/>
            <person name="Miao D."/>
            <person name="Khan W.U."/>
            <person name="Rao P."/>
            <person name="Ye M."/>
            <person name="Lei B."/>
            <person name="Liao W."/>
            <person name="Wang J."/>
            <person name="Ji L."/>
            <person name="Li Y."/>
            <person name="Guo B."/>
            <person name="Mustafa N.S."/>
            <person name="Li S."/>
            <person name="Yun Q."/>
            <person name="Keller S.R."/>
            <person name="Mao J."/>
            <person name="Zhang R."/>
            <person name="Strauss S.H."/>
        </authorList>
    </citation>
    <scope>NUCLEOTIDE SEQUENCE</scope>
    <source>
        <strain evidence="3">GM15</strain>
        <tissue evidence="3">Leaf</tissue>
    </source>
</reference>
<dbReference type="InterPro" id="IPR055801">
    <property type="entry name" value="DUF7377"/>
</dbReference>
<organism evidence="3 4">
    <name type="scientific">Populus tomentosa</name>
    <name type="common">Chinese white poplar</name>
    <dbReference type="NCBI Taxonomy" id="118781"/>
    <lineage>
        <taxon>Eukaryota</taxon>
        <taxon>Viridiplantae</taxon>
        <taxon>Streptophyta</taxon>
        <taxon>Embryophyta</taxon>
        <taxon>Tracheophyta</taxon>
        <taxon>Spermatophyta</taxon>
        <taxon>Magnoliopsida</taxon>
        <taxon>eudicotyledons</taxon>
        <taxon>Gunneridae</taxon>
        <taxon>Pentapetalae</taxon>
        <taxon>rosids</taxon>
        <taxon>fabids</taxon>
        <taxon>Malpighiales</taxon>
        <taxon>Salicaceae</taxon>
        <taxon>Saliceae</taxon>
        <taxon>Populus</taxon>
    </lineage>
</organism>
<dbReference type="PANTHER" id="PTHR44329">
    <property type="entry name" value="SERINE/THREONINE-PROTEIN KINASE TNNI3K-RELATED"/>
    <property type="match status" value="1"/>
</dbReference>
<feature type="domain" description="Protein kinase" evidence="2">
    <location>
        <begin position="350"/>
        <end position="652"/>
    </location>
</feature>
<comment type="caution">
    <text evidence="3">The sequence shown here is derived from an EMBL/GenBank/DDBJ whole genome shotgun (WGS) entry which is preliminary data.</text>
</comment>
<sequence length="652" mass="72214">MAGALECWSSRASTDEDMVEQVLMRTHDRSETSSSSTTEAASLQLSDQSSNLSLKDTVSSSSAMQKKLQRLSRNVSEAIASLKNSLNLDSPRDSQVQLTSSQQGNCSGNKSERCRKVVWASVVRNLTQLYPGSQLPEKLVSNIRKHYDSLPLSYAQAGFDMKEVFMHIKLIEQALVDEQPAIMIQEVSDDEIQGAVYKLTFACNSSISWPVMSGALDSASICCKKIQIFEKKGFTLGVVLLLVQAGQAKSFKARIENALKSSVKKSKSTTVKLPFGLCGCQEENTRGSFGEIEEDPCEQNFRNGIENPNVKILLEMPLPTSSIVVAVDEWQTINSGGDELGKWLLNSDNLEFIDQIGPSSFKGVYKGKRVGIEKLKGCDKGNSYEFELRKDLLALMTCGHKNIHQFHGICVDENHGLCVVTKLMEGGSVNELMLKNKKLQPKEIMRIATDVAEGMRFMNDHGVAYRDLNTQRILLDRHGNACLGDMGIVTVCKSMGEAMEYETDGYRWLAPEVLRLLLCSWVPSLIAYRSDRHVLNSMQFLTLASISQVPVVQNAMIIAGDPENITETWMSNAYSFGMVVWEMVTGEAAYAAYSPVQAAVGIAACGLRPEIPKDCLLILRSLMTKCWNNSPSKRPQFSEILSILLRPSNQYQ</sequence>
<dbReference type="Pfam" id="PF07714">
    <property type="entry name" value="PK_Tyr_Ser-Thr"/>
    <property type="match status" value="2"/>
</dbReference>
<dbReference type="InterPro" id="IPR001245">
    <property type="entry name" value="Ser-Thr/Tyr_kinase_cat_dom"/>
</dbReference>
<dbReference type="EMBL" id="JAAWWB010000017">
    <property type="protein sequence ID" value="KAG6762499.1"/>
    <property type="molecule type" value="Genomic_DNA"/>
</dbReference>
<evidence type="ECO:0000256" key="1">
    <source>
        <dbReference type="SAM" id="MobiDB-lite"/>
    </source>
</evidence>
<dbReference type="InterPro" id="IPR051681">
    <property type="entry name" value="Ser/Thr_Kinases-Pseudokinases"/>
</dbReference>
<dbReference type="GO" id="GO:0004674">
    <property type="term" value="F:protein serine/threonine kinase activity"/>
    <property type="evidence" value="ECO:0007669"/>
    <property type="project" value="TreeGrafter"/>
</dbReference>
<dbReference type="AlphaFoldDB" id="A0A8X8CQZ2"/>
<dbReference type="Pfam" id="PF24093">
    <property type="entry name" value="DUF7377"/>
    <property type="match status" value="1"/>
</dbReference>
<dbReference type="Proteomes" id="UP000886885">
    <property type="component" value="Chromosome 9A"/>
</dbReference>
<gene>
    <name evidence="3" type="ORF">POTOM_033004</name>
</gene>
<evidence type="ECO:0000313" key="4">
    <source>
        <dbReference type="Proteomes" id="UP000886885"/>
    </source>
</evidence>